<evidence type="ECO:0000313" key="1">
    <source>
        <dbReference type="EMBL" id="CAG2209132.1"/>
    </source>
</evidence>
<reference evidence="1" key="1">
    <citation type="submission" date="2021-03" db="EMBL/GenBank/DDBJ databases">
        <authorList>
            <person name="Bekaert M."/>
        </authorList>
    </citation>
    <scope>NUCLEOTIDE SEQUENCE</scope>
</reference>
<proteinExistence type="predicted"/>
<evidence type="ECO:0000313" key="2">
    <source>
        <dbReference type="Proteomes" id="UP000683360"/>
    </source>
</evidence>
<protein>
    <submittedName>
        <fullName evidence="1">Uncharacterized protein</fullName>
    </submittedName>
</protein>
<sequence>MEDSKRLLLNDPDVVAARLHQLEVTQQSFLKTITKMNATITDLKQSLSVMQGHGSTYVRWGRTSCAGSNGELIYSGTYFKERYSEQLNNELVKIDRGYTAGQYYASPLGGPANTLCLPNNPEIPTSSYTYHTIDLYGTEYETNYFRNNSQDEDMPCALCRNNGSSSSVMIPGRRTCYAGWNVEYTGMLAAGSHSHSASNFICVDNDPEYIRSGKASDNGHLMYVVNTKCGSLPCPPYEENRQVYCVVCSK</sequence>
<dbReference type="PANTHER" id="PTHR24024:SF18">
    <property type="entry name" value="SHORT-CHAIN COLLAGEN C4-LIKE"/>
    <property type="match status" value="1"/>
</dbReference>
<keyword evidence="2" id="KW-1185">Reference proteome</keyword>
<comment type="caution">
    <text evidence="1">The sequence shown here is derived from an EMBL/GenBank/DDBJ whole genome shotgun (WGS) entry which is preliminary data.</text>
</comment>
<dbReference type="GO" id="GO:0005615">
    <property type="term" value="C:extracellular space"/>
    <property type="evidence" value="ECO:0007669"/>
    <property type="project" value="TreeGrafter"/>
</dbReference>
<name>A0A8S3RLR9_MYTED</name>
<dbReference type="AlphaFoldDB" id="A0A8S3RLR9"/>
<dbReference type="PANTHER" id="PTHR24024">
    <property type="entry name" value="PULMONARY SURFACTANT-ASSOCIATED PROTEIN A"/>
    <property type="match status" value="1"/>
</dbReference>
<organism evidence="1 2">
    <name type="scientific">Mytilus edulis</name>
    <name type="common">Blue mussel</name>
    <dbReference type="NCBI Taxonomy" id="6550"/>
    <lineage>
        <taxon>Eukaryota</taxon>
        <taxon>Metazoa</taxon>
        <taxon>Spiralia</taxon>
        <taxon>Lophotrochozoa</taxon>
        <taxon>Mollusca</taxon>
        <taxon>Bivalvia</taxon>
        <taxon>Autobranchia</taxon>
        <taxon>Pteriomorphia</taxon>
        <taxon>Mytilida</taxon>
        <taxon>Mytiloidea</taxon>
        <taxon>Mytilidae</taxon>
        <taxon>Mytilinae</taxon>
        <taxon>Mytilus</taxon>
    </lineage>
</organism>
<dbReference type="OrthoDB" id="6272653at2759"/>
<dbReference type="EMBL" id="CAJPWZ010001140">
    <property type="protein sequence ID" value="CAG2209132.1"/>
    <property type="molecule type" value="Genomic_DNA"/>
</dbReference>
<accession>A0A8S3RLR9</accession>
<gene>
    <name evidence="1" type="ORF">MEDL_23273</name>
</gene>
<dbReference type="InterPro" id="IPR051077">
    <property type="entry name" value="Ca-dependent_lectin"/>
</dbReference>
<dbReference type="Proteomes" id="UP000683360">
    <property type="component" value="Unassembled WGS sequence"/>
</dbReference>